<dbReference type="SUPFAM" id="SSF55729">
    <property type="entry name" value="Acyl-CoA N-acyltransferases (Nat)"/>
    <property type="match status" value="1"/>
</dbReference>
<name>A0A1N6Z8X1_9ACTN</name>
<dbReference type="PANTHER" id="PTHR41700">
    <property type="entry name" value="GCN5-RELATED N-ACETYLTRANSFERASE"/>
    <property type="match status" value="1"/>
</dbReference>
<proteinExistence type="predicted"/>
<protein>
    <submittedName>
        <fullName evidence="1">Predicted acetyltransferase, GNAT superfamily</fullName>
    </submittedName>
</protein>
<organism evidence="1 2">
    <name type="scientific">Microbispora rosea</name>
    <dbReference type="NCBI Taxonomy" id="58117"/>
    <lineage>
        <taxon>Bacteria</taxon>
        <taxon>Bacillati</taxon>
        <taxon>Actinomycetota</taxon>
        <taxon>Actinomycetes</taxon>
        <taxon>Streptosporangiales</taxon>
        <taxon>Streptosporangiaceae</taxon>
        <taxon>Microbispora</taxon>
    </lineage>
</organism>
<dbReference type="Proteomes" id="UP000186096">
    <property type="component" value="Unassembled WGS sequence"/>
</dbReference>
<dbReference type="OrthoDB" id="9797990at2"/>
<dbReference type="EMBL" id="FTNI01000007">
    <property type="protein sequence ID" value="SIR23300.1"/>
    <property type="molecule type" value="Genomic_DNA"/>
</dbReference>
<dbReference type="RefSeq" id="WP_076434605.1">
    <property type="nucleotide sequence ID" value="NZ_FTNI01000007.1"/>
</dbReference>
<dbReference type="GO" id="GO:0016740">
    <property type="term" value="F:transferase activity"/>
    <property type="evidence" value="ECO:0007669"/>
    <property type="project" value="UniProtKB-KW"/>
</dbReference>
<gene>
    <name evidence="1" type="ORF">SAMN05421833_10743</name>
</gene>
<keyword evidence="1" id="KW-0808">Transferase</keyword>
<evidence type="ECO:0000313" key="2">
    <source>
        <dbReference type="Proteomes" id="UP000186096"/>
    </source>
</evidence>
<reference evidence="2" key="1">
    <citation type="submission" date="2017-01" db="EMBL/GenBank/DDBJ databases">
        <authorList>
            <person name="Varghese N."/>
            <person name="Submissions S."/>
        </authorList>
    </citation>
    <scope>NUCLEOTIDE SEQUENCE [LARGE SCALE GENOMIC DNA]</scope>
    <source>
        <strain evidence="2">ATCC 12950</strain>
    </source>
</reference>
<sequence length="277" mass="29745">MNPCGPAAAWDQAAGAAERRGLRVAELRTIAEFERVVRLFDGIWRPEPWNPPITAELMRALSHAGGYVSGAFDGRELVGAAVAFLAAPAGQALHSHVTGAVRPGAGFALKLHQRAWALERGLSRITWTFDPLVRRNAHFNLAKLAALPEEYLPDFYGPMRDAVNAGDESDRVLAVWRLDDPRVVRACDGLPHRPAGADGAVAVLTERDGLPVALPADAPAVLVAVPADMETLRRTAPETAKAWRHAVRDVLGGLMARGRPVTGFANGCYVVERHSPG</sequence>
<dbReference type="STRING" id="58117.SAMN05421833_10743"/>
<dbReference type="PANTHER" id="PTHR41700:SF1">
    <property type="entry name" value="N-ACETYLTRANSFERASE DOMAIN-CONTAINING PROTEIN"/>
    <property type="match status" value="1"/>
</dbReference>
<dbReference type="InterPro" id="IPR016181">
    <property type="entry name" value="Acyl_CoA_acyltransferase"/>
</dbReference>
<dbReference type="InterPro" id="IPR038764">
    <property type="entry name" value="GNAT_N_AcTrfase_prd"/>
</dbReference>
<dbReference type="AlphaFoldDB" id="A0A1N6Z8X1"/>
<keyword evidence="2" id="KW-1185">Reference proteome</keyword>
<accession>A0A1N6Z8X1</accession>
<evidence type="ECO:0000313" key="1">
    <source>
        <dbReference type="EMBL" id="SIR23300.1"/>
    </source>
</evidence>